<feature type="region of interest" description="Disordered" evidence="1">
    <location>
        <begin position="408"/>
        <end position="434"/>
    </location>
</feature>
<evidence type="ECO:0000259" key="2">
    <source>
        <dbReference type="Pfam" id="PF12937"/>
    </source>
</evidence>
<feature type="compositionally biased region" description="Low complexity" evidence="1">
    <location>
        <begin position="279"/>
        <end position="288"/>
    </location>
</feature>
<comment type="caution">
    <text evidence="3">The sequence shown here is derived from an EMBL/GenBank/DDBJ whole genome shotgun (WGS) entry which is preliminary data.</text>
</comment>
<dbReference type="PANTHER" id="PTHR13318">
    <property type="entry name" value="PARTNER OF PAIRED, ISOFORM B-RELATED"/>
    <property type="match status" value="1"/>
</dbReference>
<dbReference type="Proteomes" id="UP001527925">
    <property type="component" value="Unassembled WGS sequence"/>
</dbReference>
<evidence type="ECO:0000256" key="1">
    <source>
        <dbReference type="SAM" id="MobiDB-lite"/>
    </source>
</evidence>
<organism evidence="3 4">
    <name type="scientific">Polyrhizophydium stewartii</name>
    <dbReference type="NCBI Taxonomy" id="2732419"/>
    <lineage>
        <taxon>Eukaryota</taxon>
        <taxon>Fungi</taxon>
        <taxon>Fungi incertae sedis</taxon>
        <taxon>Chytridiomycota</taxon>
        <taxon>Chytridiomycota incertae sedis</taxon>
        <taxon>Chytridiomycetes</taxon>
        <taxon>Rhizophydiales</taxon>
        <taxon>Rhizophydiales incertae sedis</taxon>
        <taxon>Polyrhizophydium</taxon>
    </lineage>
</organism>
<gene>
    <name evidence="3" type="primary">GRR1_3</name>
    <name evidence="3" type="ORF">HK105_204683</name>
</gene>
<dbReference type="InterPro" id="IPR001810">
    <property type="entry name" value="F-box_dom"/>
</dbReference>
<dbReference type="Gene3D" id="1.20.1280.50">
    <property type="match status" value="1"/>
</dbReference>
<dbReference type="InterPro" id="IPR006553">
    <property type="entry name" value="Leu-rich_rpt_Cys-con_subtyp"/>
</dbReference>
<dbReference type="InterPro" id="IPR032675">
    <property type="entry name" value="LRR_dom_sf"/>
</dbReference>
<dbReference type="EMBL" id="JADGIZ020000021">
    <property type="protein sequence ID" value="KAL2915737.1"/>
    <property type="molecule type" value="Genomic_DNA"/>
</dbReference>
<dbReference type="Pfam" id="PF12937">
    <property type="entry name" value="F-box-like"/>
    <property type="match status" value="1"/>
</dbReference>
<dbReference type="PANTHER" id="PTHR13318:SF190">
    <property type="entry name" value="PARTNER OF PAIRED, ISOFORM B"/>
    <property type="match status" value="1"/>
</dbReference>
<name>A0ABR4N888_9FUNG</name>
<proteinExistence type="predicted"/>
<protein>
    <submittedName>
        <fullName evidence="3">SCF ubiquitin ligase complex subunit</fullName>
    </submittedName>
</protein>
<dbReference type="SUPFAM" id="SSF52047">
    <property type="entry name" value="RNI-like"/>
    <property type="match status" value="1"/>
</dbReference>
<dbReference type="SUPFAM" id="SSF81383">
    <property type="entry name" value="F-box domain"/>
    <property type="match status" value="1"/>
</dbReference>
<dbReference type="GO" id="GO:0016874">
    <property type="term" value="F:ligase activity"/>
    <property type="evidence" value="ECO:0007669"/>
    <property type="project" value="UniProtKB-KW"/>
</dbReference>
<keyword evidence="3" id="KW-0436">Ligase</keyword>
<feature type="region of interest" description="Disordered" evidence="1">
    <location>
        <begin position="264"/>
        <end position="292"/>
    </location>
</feature>
<evidence type="ECO:0000313" key="4">
    <source>
        <dbReference type="Proteomes" id="UP001527925"/>
    </source>
</evidence>
<accession>A0ABR4N888</accession>
<sequence length="685" mass="72359">MAATADMPRPLAPTLPVEVVVQVLRRMDSKREVFGAALVCRQWARAAVPLLWQRIECYTDDWDSFKGLFLRPRRLRQDYRRDILALTVTASSSPWVDGEHRLPNVRTLVAGCTSLLELHITTPSLNDDDMWVLSTSCPHLQAISFVSGVSPFGRVTDEGLVALARNCRGLRRVGIRCMSAAAVSDRGIAALAEQARGRLLLFGLELCGPRTPLLHAEAAHAHAAVPLSAVTPGLPMHAQIQSVTAIGAASVAPVPITAVAAAPSAAPRFGPPHRPHPLASAGASSAAGPPEFNSADRVRRLREALVRLISGNPDLDTLLLDWPDAMDDALAAAAASLRGLRRLRVGNTQAGASLARIIERNPRLDNVAMFEIGTKEMTLRTLLEPLRSDSAAAAAAVLPPAAPIASVSAGSSTPSAAAPEAAATNNTASSSSASDAALAHEQVMQLAAPHEPLRALDLDGIGFLGELIATTSSLFTNLTTLKLSPSRRAASIHRTLDDAQLARVASACPGLEVLHVPLLADAQLEAFAAACPRLRDLDVIDGYRITDRGVLALARSCPSVAWLALGSAWAVTDASVVPLARTLGPRLRKLALPFAATGITEAAVATIAQCCPMLRGLANVPVLIGFPTLLKLLPTMERLLVVSLCVAPPDGHGSPAVTQGLFLSPLQLEQLRRACKRLRHLVQNA</sequence>
<evidence type="ECO:0000313" key="3">
    <source>
        <dbReference type="EMBL" id="KAL2915737.1"/>
    </source>
</evidence>
<keyword evidence="4" id="KW-1185">Reference proteome</keyword>
<dbReference type="SMART" id="SM00367">
    <property type="entry name" value="LRR_CC"/>
    <property type="match status" value="5"/>
</dbReference>
<dbReference type="Gene3D" id="3.80.10.10">
    <property type="entry name" value="Ribonuclease Inhibitor"/>
    <property type="match status" value="2"/>
</dbReference>
<reference evidence="3 4" key="1">
    <citation type="submission" date="2023-09" db="EMBL/GenBank/DDBJ databases">
        <title>Pangenome analysis of Batrachochytrium dendrobatidis and related Chytrids.</title>
        <authorList>
            <person name="Yacoub M.N."/>
            <person name="Stajich J.E."/>
            <person name="James T.Y."/>
        </authorList>
    </citation>
    <scope>NUCLEOTIDE SEQUENCE [LARGE SCALE GENOMIC DNA]</scope>
    <source>
        <strain evidence="3 4">JEL0888</strain>
    </source>
</reference>
<feature type="domain" description="F-box" evidence="2">
    <location>
        <begin position="14"/>
        <end position="55"/>
    </location>
</feature>
<dbReference type="InterPro" id="IPR036047">
    <property type="entry name" value="F-box-like_dom_sf"/>
</dbReference>